<evidence type="ECO:0000256" key="2">
    <source>
        <dbReference type="ARBA" id="ARBA00011022"/>
    </source>
</evidence>
<feature type="region of interest" description="Disordered" evidence="4">
    <location>
        <begin position="1"/>
        <end position="25"/>
    </location>
</feature>
<organism evidence="5 6">
    <name type="scientific">Kalanchoe fedtschenkoi</name>
    <name type="common">Lavender scallops</name>
    <name type="synonym">South American air plant</name>
    <dbReference type="NCBI Taxonomy" id="63787"/>
    <lineage>
        <taxon>Eukaryota</taxon>
        <taxon>Viridiplantae</taxon>
        <taxon>Streptophyta</taxon>
        <taxon>Embryophyta</taxon>
        <taxon>Tracheophyta</taxon>
        <taxon>Spermatophyta</taxon>
        <taxon>Magnoliopsida</taxon>
        <taxon>eudicotyledons</taxon>
        <taxon>Gunneridae</taxon>
        <taxon>Pentapetalae</taxon>
        <taxon>Saxifragales</taxon>
        <taxon>Crassulaceae</taxon>
        <taxon>Kalanchoe</taxon>
    </lineage>
</organism>
<evidence type="ECO:0000256" key="3">
    <source>
        <dbReference type="ARBA" id="ARBA00023242"/>
    </source>
</evidence>
<dbReference type="Proteomes" id="UP000594263">
    <property type="component" value="Unplaced"/>
</dbReference>
<dbReference type="GO" id="GO:0030688">
    <property type="term" value="C:preribosome, small subunit precursor"/>
    <property type="evidence" value="ECO:0007669"/>
    <property type="project" value="InterPro"/>
</dbReference>
<evidence type="ECO:0000256" key="1">
    <source>
        <dbReference type="ARBA" id="ARBA00004604"/>
    </source>
</evidence>
<dbReference type="PANTHER" id="PTHR31109:SF2">
    <property type="entry name" value="RIBOSOME BIOGENESIS PROTEIN SLX9 HOMOLOG"/>
    <property type="match status" value="1"/>
</dbReference>
<keyword evidence="6" id="KW-1185">Reference proteome</keyword>
<evidence type="ECO:0000313" key="5">
    <source>
        <dbReference type="EnsemblPlants" id="Kaladp0015s0213.1.v1.1"/>
    </source>
</evidence>
<feature type="region of interest" description="Disordered" evidence="4">
    <location>
        <begin position="122"/>
        <end position="159"/>
    </location>
</feature>
<dbReference type="EnsemblPlants" id="Kaladp0015s0213.1.v1.1">
    <property type="protein sequence ID" value="Kaladp0015s0213.1.v1.1"/>
    <property type="gene ID" value="Kaladp0015s0213.v1.1"/>
</dbReference>
<sequence>MGLASLRSDSGSKKKRKSEKKVQFSTKVKETVAGLAAKKVIGKKRKLRSRQKKLKAYDLSALTESLPDVNSAKRADPTDLKLNSKRRQQLVLKEGSQLKGVLNHPVFQADPLGSLYQHLASTQPAVEETAKKPSKDKKRKKSKAKKAKKSVHVPRAMDI</sequence>
<evidence type="ECO:0000256" key="4">
    <source>
        <dbReference type="SAM" id="MobiDB-lite"/>
    </source>
</evidence>
<comment type="subcellular location">
    <subcellularLocation>
        <location evidence="1">Nucleus</location>
        <location evidence="1">Nucleolus</location>
    </subcellularLocation>
</comment>
<reference evidence="5" key="1">
    <citation type="submission" date="2021-01" db="UniProtKB">
        <authorList>
            <consortium name="EnsemblPlants"/>
        </authorList>
    </citation>
    <scope>IDENTIFICATION</scope>
</reference>
<keyword evidence="3" id="KW-0539">Nucleus</keyword>
<dbReference type="Gramene" id="Kaladp0015s0213.1.v1.1">
    <property type="protein sequence ID" value="Kaladp0015s0213.1.v1.1"/>
    <property type="gene ID" value="Kaladp0015s0213.v1.1"/>
</dbReference>
<evidence type="ECO:0000313" key="6">
    <source>
        <dbReference type="Proteomes" id="UP000594263"/>
    </source>
</evidence>
<dbReference type="AlphaFoldDB" id="A0A7N0ZQY4"/>
<dbReference type="PANTHER" id="PTHR31109">
    <property type="entry name" value="PROTEIN FAM207A"/>
    <property type="match status" value="1"/>
</dbReference>
<comment type="similarity">
    <text evidence="2">Belongs to the SLX9 family.</text>
</comment>
<feature type="compositionally biased region" description="Basic residues" evidence="4">
    <location>
        <begin position="134"/>
        <end position="152"/>
    </location>
</feature>
<dbReference type="OMA" id="PELKMNC"/>
<accession>A0A7N0ZQY4</accession>
<dbReference type="GO" id="GO:0000462">
    <property type="term" value="P:maturation of SSU-rRNA from tricistronic rRNA transcript (SSU-rRNA, 5.8S rRNA, LSU-rRNA)"/>
    <property type="evidence" value="ECO:0007669"/>
    <property type="project" value="InterPro"/>
</dbReference>
<protein>
    <recommendedName>
        <fullName evidence="7">Ribosome biogenesis protein slx9-like</fullName>
    </recommendedName>
</protein>
<proteinExistence type="inferred from homology"/>
<evidence type="ECO:0008006" key="7">
    <source>
        <dbReference type="Google" id="ProtNLM"/>
    </source>
</evidence>
<dbReference type="GO" id="GO:0030686">
    <property type="term" value="C:90S preribosome"/>
    <property type="evidence" value="ECO:0007669"/>
    <property type="project" value="InterPro"/>
</dbReference>
<dbReference type="Pfam" id="PF15341">
    <property type="entry name" value="SLX9"/>
    <property type="match status" value="1"/>
</dbReference>
<name>A0A7N0ZQY4_KALFE</name>
<dbReference type="InterPro" id="IPR028160">
    <property type="entry name" value="Slx9-like"/>
</dbReference>
<dbReference type="GO" id="GO:0005730">
    <property type="term" value="C:nucleolus"/>
    <property type="evidence" value="ECO:0007669"/>
    <property type="project" value="UniProtKB-SubCell"/>
</dbReference>